<keyword evidence="1" id="KW-0472">Membrane</keyword>
<name>I9PY22_HELPX</name>
<organism evidence="2 3">
    <name type="scientific">Helicobacter pylori NQ4200</name>
    <dbReference type="NCBI Taxonomy" id="992024"/>
    <lineage>
        <taxon>Bacteria</taxon>
        <taxon>Pseudomonadati</taxon>
        <taxon>Campylobacterota</taxon>
        <taxon>Epsilonproteobacteria</taxon>
        <taxon>Campylobacterales</taxon>
        <taxon>Helicobacteraceae</taxon>
        <taxon>Helicobacter</taxon>
    </lineage>
</organism>
<evidence type="ECO:0000256" key="1">
    <source>
        <dbReference type="SAM" id="Phobius"/>
    </source>
</evidence>
<comment type="caution">
    <text evidence="2">The sequence shown here is derived from an EMBL/GenBank/DDBJ whole genome shotgun (WGS) entry which is preliminary data.</text>
</comment>
<dbReference type="Proteomes" id="UP000003358">
    <property type="component" value="Unassembled WGS sequence"/>
</dbReference>
<protein>
    <submittedName>
        <fullName evidence="2">Uncharacterized protein</fullName>
    </submittedName>
</protein>
<keyword evidence="1" id="KW-1133">Transmembrane helix</keyword>
<evidence type="ECO:0000313" key="3">
    <source>
        <dbReference type="Proteomes" id="UP000003358"/>
    </source>
</evidence>
<keyword evidence="1" id="KW-0812">Transmembrane</keyword>
<dbReference type="EMBL" id="AKNS01000012">
    <property type="protein sequence ID" value="EJB27281.1"/>
    <property type="molecule type" value="Genomic_DNA"/>
</dbReference>
<accession>I9PY22</accession>
<gene>
    <name evidence="2" type="ORF">HPNQ4200_1519</name>
</gene>
<sequence length="38" mass="4627">MFLLTFQLSLFKIFHFKVLKIFVIFNLYAFNHLNSPFS</sequence>
<dbReference type="AlphaFoldDB" id="I9PY22"/>
<proteinExistence type="predicted"/>
<feature type="transmembrane region" description="Helical" evidence="1">
    <location>
        <begin position="6"/>
        <end position="30"/>
    </location>
</feature>
<reference evidence="2 3" key="1">
    <citation type="journal article" date="2013" name="Pathog. Dis.">
        <title>Genome sequences of 65 Helicobacter pylori strains isolated from asymptomatic individuals and patients with gastric cancer, peptic ulcer disease, or gastritis.</title>
        <authorList>
            <person name="Blanchard T.G."/>
            <person name="Czinn S.J."/>
            <person name="Correa P."/>
            <person name="Nakazawa T."/>
            <person name="Keelan M."/>
            <person name="Morningstar L."/>
            <person name="Santana-Cruz I."/>
            <person name="Maroo A."/>
            <person name="McCracken C."/>
            <person name="Shefchek K."/>
            <person name="Daugherty S."/>
            <person name="Song Y."/>
            <person name="Fraser C.M."/>
            <person name="Fricke W.F."/>
        </authorList>
    </citation>
    <scope>NUCLEOTIDE SEQUENCE [LARGE SCALE GENOMIC DNA]</scope>
    <source>
        <strain evidence="2 3">NQ4200</strain>
    </source>
</reference>
<evidence type="ECO:0000313" key="2">
    <source>
        <dbReference type="EMBL" id="EJB27281.1"/>
    </source>
</evidence>